<proteinExistence type="predicted"/>
<sequence length="64" mass="7579">MGQVKLHVLTLNKTRRYRSLTRTLQKEVLFLRPPPRKAKLSSKSPGLQLAEAWRKNRMQHSKLR</sequence>
<feature type="compositionally biased region" description="Basic residues" evidence="1">
    <location>
        <begin position="55"/>
        <end position="64"/>
    </location>
</feature>
<evidence type="ECO:0000313" key="3">
    <source>
        <dbReference type="Proteomes" id="UP000029120"/>
    </source>
</evidence>
<protein>
    <submittedName>
        <fullName evidence="2">Uncharacterized protein</fullName>
    </submittedName>
</protein>
<evidence type="ECO:0000256" key="1">
    <source>
        <dbReference type="SAM" id="MobiDB-lite"/>
    </source>
</evidence>
<dbReference type="Proteomes" id="UP000029120">
    <property type="component" value="Chromosome 6"/>
</dbReference>
<feature type="region of interest" description="Disordered" evidence="1">
    <location>
        <begin position="35"/>
        <end position="64"/>
    </location>
</feature>
<dbReference type="EMBL" id="CM002874">
    <property type="protein sequence ID" value="KFK32355.1"/>
    <property type="molecule type" value="Genomic_DNA"/>
</dbReference>
<evidence type="ECO:0000313" key="2">
    <source>
        <dbReference type="EMBL" id="KFK32355.1"/>
    </source>
</evidence>
<gene>
    <name evidence="2" type="ordered locus">AALP_Aa6g230800</name>
</gene>
<keyword evidence="3" id="KW-1185">Reference proteome</keyword>
<name>A0A087GR53_ARAAL</name>
<dbReference type="Gramene" id="KFK32355">
    <property type="protein sequence ID" value="KFK32355"/>
    <property type="gene ID" value="AALP_AA6G230800"/>
</dbReference>
<reference evidence="3" key="1">
    <citation type="journal article" date="2015" name="Nat. Plants">
        <title>Genome expansion of Arabis alpina linked with retrotransposition and reduced symmetric DNA methylation.</title>
        <authorList>
            <person name="Willing E.M."/>
            <person name="Rawat V."/>
            <person name="Mandakova T."/>
            <person name="Maumus F."/>
            <person name="James G.V."/>
            <person name="Nordstroem K.J."/>
            <person name="Becker C."/>
            <person name="Warthmann N."/>
            <person name="Chica C."/>
            <person name="Szarzynska B."/>
            <person name="Zytnicki M."/>
            <person name="Albani M.C."/>
            <person name="Kiefer C."/>
            <person name="Bergonzi S."/>
            <person name="Castaings L."/>
            <person name="Mateos J.L."/>
            <person name="Berns M.C."/>
            <person name="Bujdoso N."/>
            <person name="Piofczyk T."/>
            <person name="de Lorenzo L."/>
            <person name="Barrero-Sicilia C."/>
            <person name="Mateos I."/>
            <person name="Piednoel M."/>
            <person name="Hagmann J."/>
            <person name="Chen-Min-Tao R."/>
            <person name="Iglesias-Fernandez R."/>
            <person name="Schuster S.C."/>
            <person name="Alonso-Blanco C."/>
            <person name="Roudier F."/>
            <person name="Carbonero P."/>
            <person name="Paz-Ares J."/>
            <person name="Davis S.J."/>
            <person name="Pecinka A."/>
            <person name="Quesneville H."/>
            <person name="Colot V."/>
            <person name="Lysak M.A."/>
            <person name="Weigel D."/>
            <person name="Coupland G."/>
            <person name="Schneeberger K."/>
        </authorList>
    </citation>
    <scope>NUCLEOTIDE SEQUENCE [LARGE SCALE GENOMIC DNA]</scope>
    <source>
        <strain evidence="3">cv. Pajares</strain>
    </source>
</reference>
<accession>A0A087GR53</accession>
<organism evidence="2 3">
    <name type="scientific">Arabis alpina</name>
    <name type="common">Alpine rock-cress</name>
    <dbReference type="NCBI Taxonomy" id="50452"/>
    <lineage>
        <taxon>Eukaryota</taxon>
        <taxon>Viridiplantae</taxon>
        <taxon>Streptophyta</taxon>
        <taxon>Embryophyta</taxon>
        <taxon>Tracheophyta</taxon>
        <taxon>Spermatophyta</taxon>
        <taxon>Magnoliopsida</taxon>
        <taxon>eudicotyledons</taxon>
        <taxon>Gunneridae</taxon>
        <taxon>Pentapetalae</taxon>
        <taxon>rosids</taxon>
        <taxon>malvids</taxon>
        <taxon>Brassicales</taxon>
        <taxon>Brassicaceae</taxon>
        <taxon>Arabideae</taxon>
        <taxon>Arabis</taxon>
    </lineage>
</organism>
<dbReference type="AlphaFoldDB" id="A0A087GR53"/>